<feature type="domain" description="Transposase DDE" evidence="1">
    <location>
        <begin position="18"/>
        <end position="240"/>
    </location>
</feature>
<comment type="caution">
    <text evidence="2">The sequence shown here is derived from an EMBL/GenBank/DDBJ whole genome shotgun (WGS) entry which is preliminary data.</text>
</comment>
<gene>
    <name evidence="2" type="ORF">S12H4_41942</name>
</gene>
<dbReference type="EMBL" id="BARW01025615">
    <property type="protein sequence ID" value="GAJ10506.1"/>
    <property type="molecule type" value="Genomic_DNA"/>
</dbReference>
<dbReference type="AlphaFoldDB" id="X1VAY9"/>
<name>X1VAY9_9ZZZZ</name>
<feature type="non-terminal residue" evidence="2">
    <location>
        <position position="243"/>
    </location>
</feature>
<evidence type="ECO:0000259" key="1">
    <source>
        <dbReference type="Pfam" id="PF13701"/>
    </source>
</evidence>
<sequence>MVQQRVKNFNLGLLKKTKVTASSGLILIMSFAKEIGLIDELEKKFSHLKKRKRGYCVSEKILSFLQMLIKGGGRLNDIDILSSDPGLLDILDIDRFPRANTIGDLAKRFTRRDINEMSGIIMKLSSNIIRQKGLKEIVIDIDSSLIPSEVEIAEKTYKGFRGFNPLMGIIKGKELSMAGFSLFRPGNASPAAHNLSLLTKISKYLEKSNPGVKVNVRMDSAGYNHRIMRYCDNVEHGFVIAGA</sequence>
<organism evidence="2">
    <name type="scientific">marine sediment metagenome</name>
    <dbReference type="NCBI Taxonomy" id="412755"/>
    <lineage>
        <taxon>unclassified sequences</taxon>
        <taxon>metagenomes</taxon>
        <taxon>ecological metagenomes</taxon>
    </lineage>
</organism>
<dbReference type="InterPro" id="IPR025668">
    <property type="entry name" value="Tnp_DDE_dom"/>
</dbReference>
<proteinExistence type="predicted"/>
<reference evidence="2" key="1">
    <citation type="journal article" date="2014" name="Front. Microbiol.">
        <title>High frequency of phylogenetically diverse reductive dehalogenase-homologous genes in deep subseafloor sedimentary metagenomes.</title>
        <authorList>
            <person name="Kawai M."/>
            <person name="Futagami T."/>
            <person name="Toyoda A."/>
            <person name="Takaki Y."/>
            <person name="Nishi S."/>
            <person name="Hori S."/>
            <person name="Arai W."/>
            <person name="Tsubouchi T."/>
            <person name="Morono Y."/>
            <person name="Uchiyama I."/>
            <person name="Ito T."/>
            <person name="Fujiyama A."/>
            <person name="Inagaki F."/>
            <person name="Takami H."/>
        </authorList>
    </citation>
    <scope>NUCLEOTIDE SEQUENCE</scope>
    <source>
        <strain evidence="2">Expedition CK06-06</strain>
    </source>
</reference>
<accession>X1VAY9</accession>
<evidence type="ECO:0000313" key="2">
    <source>
        <dbReference type="EMBL" id="GAJ10506.1"/>
    </source>
</evidence>
<dbReference type="Pfam" id="PF13701">
    <property type="entry name" value="DDE_Tnp_1_4"/>
    <property type="match status" value="1"/>
</dbReference>
<protein>
    <recommendedName>
        <fullName evidence="1">Transposase DDE domain-containing protein</fullName>
    </recommendedName>
</protein>